<protein>
    <recommendedName>
        <fullName evidence="5">Lipoprotein</fullName>
    </recommendedName>
</protein>
<accession>A0A108U4I4</accession>
<dbReference type="OrthoDB" id="6021026at2"/>
<dbReference type="RefSeq" id="WP_036108408.1">
    <property type="nucleotide sequence ID" value="NZ_JAJA02000002.1"/>
</dbReference>
<evidence type="ECO:0000313" key="4">
    <source>
        <dbReference type="Proteomes" id="UP000023435"/>
    </source>
</evidence>
<dbReference type="Proteomes" id="UP000023435">
    <property type="component" value="Unassembled WGS sequence"/>
</dbReference>
<dbReference type="EMBL" id="JAJA02000002">
    <property type="protein sequence ID" value="KWS02425.1"/>
    <property type="molecule type" value="Genomic_DNA"/>
</dbReference>
<reference evidence="3 4" key="1">
    <citation type="journal article" date="2014" name="Genome Announc.">
        <title>Draft Genome Sequence of Lysobacter capsici AZ78, a Bacterium Antagonistic to Plant-Pathogenic Oomycetes.</title>
        <authorList>
            <person name="Puopolo G."/>
            <person name="Sonego P."/>
            <person name="Engelen K."/>
            <person name="Pertot I."/>
        </authorList>
    </citation>
    <scope>NUCLEOTIDE SEQUENCE [LARGE SCALE GENOMIC DNA]</scope>
    <source>
        <strain evidence="3 4">AZ78</strain>
    </source>
</reference>
<dbReference type="AlphaFoldDB" id="A0A108U4I4"/>
<keyword evidence="4" id="KW-1185">Reference proteome</keyword>
<name>A0A108U4I4_9GAMM</name>
<proteinExistence type="predicted"/>
<evidence type="ECO:0008006" key="5">
    <source>
        <dbReference type="Google" id="ProtNLM"/>
    </source>
</evidence>
<gene>
    <name evidence="3" type="ORF">AZ78_5092</name>
</gene>
<dbReference type="PROSITE" id="PS51257">
    <property type="entry name" value="PROKAR_LIPOPROTEIN"/>
    <property type="match status" value="1"/>
</dbReference>
<evidence type="ECO:0000313" key="3">
    <source>
        <dbReference type="EMBL" id="KWS02425.1"/>
    </source>
</evidence>
<feature type="signal peptide" evidence="2">
    <location>
        <begin position="1"/>
        <end position="21"/>
    </location>
</feature>
<sequence>MRFCTLSSQVRKLFAAGLALALLSGCSTTTFESPPSGTQVACDPRLVGQWLSGEWVEHGALEPRRGHEDTERMSILPKDCGLILRKTGECPEDLVGYRFSYLPDAAGGYIVATRATLATQPASCQGMPDNDSTDDNTARQGRYTILRYVVAPDRIAIHGVDTLRVARLIAAGTLPGSIENTEFGIEDGKIASAAQLDALLREKKANDEEPQIAASVKGSSRQVDALLASRKDLFFATPGAILRRDGKAPSAPPRKAVAKPSPRTGR</sequence>
<organism evidence="3 4">
    <name type="scientific">Lysobacter capsici AZ78</name>
    <dbReference type="NCBI Taxonomy" id="1444315"/>
    <lineage>
        <taxon>Bacteria</taxon>
        <taxon>Pseudomonadati</taxon>
        <taxon>Pseudomonadota</taxon>
        <taxon>Gammaproteobacteria</taxon>
        <taxon>Lysobacterales</taxon>
        <taxon>Lysobacteraceae</taxon>
        <taxon>Lysobacter</taxon>
    </lineage>
</organism>
<evidence type="ECO:0000256" key="2">
    <source>
        <dbReference type="SAM" id="SignalP"/>
    </source>
</evidence>
<feature type="region of interest" description="Disordered" evidence="1">
    <location>
        <begin position="244"/>
        <end position="266"/>
    </location>
</feature>
<keyword evidence="2" id="KW-0732">Signal</keyword>
<comment type="caution">
    <text evidence="3">The sequence shown here is derived from an EMBL/GenBank/DDBJ whole genome shotgun (WGS) entry which is preliminary data.</text>
</comment>
<evidence type="ECO:0000256" key="1">
    <source>
        <dbReference type="SAM" id="MobiDB-lite"/>
    </source>
</evidence>
<feature type="chain" id="PRO_5007131485" description="Lipoprotein" evidence="2">
    <location>
        <begin position="22"/>
        <end position="266"/>
    </location>
</feature>